<dbReference type="EMBL" id="VUMM01000016">
    <property type="protein sequence ID" value="MSS01964.1"/>
    <property type="molecule type" value="Genomic_DNA"/>
</dbReference>
<evidence type="ECO:0000313" key="1">
    <source>
        <dbReference type="EMBL" id="MSS01964.1"/>
    </source>
</evidence>
<evidence type="ECO:0000313" key="2">
    <source>
        <dbReference type="Proteomes" id="UP000470082"/>
    </source>
</evidence>
<dbReference type="Proteomes" id="UP000470082">
    <property type="component" value="Unassembled WGS sequence"/>
</dbReference>
<keyword evidence="2" id="KW-1185">Reference proteome</keyword>
<sequence>MERFIKNSYSNREGSPKLINDLAITVQLIQDNKQNIGISPIRTKFNQERIESIINKLMVLQDEVIENEQG</sequence>
<gene>
    <name evidence="1" type="ORF">FYJ50_07645</name>
</gene>
<organism evidence="1 2">
    <name type="scientific">Floccifex porci</name>
    <dbReference type="NCBI Taxonomy" id="2606629"/>
    <lineage>
        <taxon>Bacteria</taxon>
        <taxon>Bacillati</taxon>
        <taxon>Bacillota</taxon>
        <taxon>Erysipelotrichia</taxon>
        <taxon>Erysipelotrichales</taxon>
        <taxon>Erysipelotrichaceae</taxon>
        <taxon>Floccifex</taxon>
    </lineage>
</organism>
<dbReference type="RefSeq" id="WP_154460730.1">
    <property type="nucleotide sequence ID" value="NZ_VUMM01000016.1"/>
</dbReference>
<proteinExistence type="predicted"/>
<comment type="caution">
    <text evidence="1">The sequence shown here is derived from an EMBL/GenBank/DDBJ whole genome shotgun (WGS) entry which is preliminary data.</text>
</comment>
<accession>A0A7X2N3T0</accession>
<protein>
    <submittedName>
        <fullName evidence="1">Uncharacterized protein</fullName>
    </submittedName>
</protein>
<dbReference type="AlphaFoldDB" id="A0A7X2N3T0"/>
<reference evidence="1 2" key="1">
    <citation type="submission" date="2019-08" db="EMBL/GenBank/DDBJ databases">
        <title>In-depth cultivation of the pig gut microbiome towards novel bacterial diversity and tailored functional studies.</title>
        <authorList>
            <person name="Wylensek D."/>
            <person name="Hitch T.C.A."/>
            <person name="Clavel T."/>
        </authorList>
    </citation>
    <scope>NUCLEOTIDE SEQUENCE [LARGE SCALE GENOMIC DNA]</scope>
    <source>
        <strain evidence="1 2">LKV-178-WT-2G</strain>
    </source>
</reference>
<name>A0A7X2N3T0_9FIRM</name>